<dbReference type="AlphaFoldDB" id="D8J5E7"/>
<evidence type="ECO:0000313" key="2">
    <source>
        <dbReference type="EMBL" id="ADJ15643.1"/>
    </source>
</evidence>
<dbReference type="Proteomes" id="UP000000390">
    <property type="component" value="Chromosome"/>
</dbReference>
<proteinExistence type="predicted"/>
<dbReference type="KEGG" id="hje:HacjB3_11300"/>
<reference evidence="2 4" key="1">
    <citation type="journal article" date="2010" name="J. Bacteriol.">
        <title>Complete genome sequence of Halalkalicoccus jeotgali B3(T), an extremely halophilic archaeon.</title>
        <authorList>
            <person name="Roh S.W."/>
            <person name="Nam Y.D."/>
            <person name="Nam S.H."/>
            <person name="Choi S.H."/>
            <person name="Park H.S."/>
            <person name="Bae J.W."/>
        </authorList>
    </citation>
    <scope>NUCLEOTIDE SEQUENCE [LARGE SCALE GENOMIC DNA]</scope>
    <source>
        <strain evidence="2">B3</strain>
        <strain evidence="4">DSM 18796 / CECT 7217 / JCM 14584 / KCTC 4019 / B3</strain>
    </source>
</reference>
<evidence type="ECO:0000313" key="3">
    <source>
        <dbReference type="EMBL" id="ELY36587.1"/>
    </source>
</evidence>
<accession>D8J5E7</accession>
<keyword evidence="1" id="KW-0812">Transmembrane</keyword>
<evidence type="ECO:0000256" key="1">
    <source>
        <dbReference type="SAM" id="Phobius"/>
    </source>
</evidence>
<dbReference type="OrthoDB" id="201437at2157"/>
<dbReference type="HOGENOM" id="CLU_2629581_0_0_2"/>
<keyword evidence="5" id="KW-1185">Reference proteome</keyword>
<dbReference type="Proteomes" id="UP000011645">
    <property type="component" value="Unassembled WGS sequence"/>
</dbReference>
<sequence length="77" mass="8087">MNDGSRRAEGGAFPEGVVVPITGLLALLFAVMAGMSLRPALSGPPSHLTFPIAFAVASALCFRLRRRYVAARADEGD</sequence>
<dbReference type="RefSeq" id="WP_008416789.1">
    <property type="nucleotide sequence ID" value="NC_014297.1"/>
</dbReference>
<dbReference type="EMBL" id="AOHV01000028">
    <property type="protein sequence ID" value="ELY36587.1"/>
    <property type="molecule type" value="Genomic_DNA"/>
</dbReference>
<organism evidence="2 4">
    <name type="scientific">Halalkalicoccus jeotgali (strain DSM 18796 / CECT 7217 / JCM 14584 / KCTC 4019 / B3)</name>
    <dbReference type="NCBI Taxonomy" id="795797"/>
    <lineage>
        <taxon>Archaea</taxon>
        <taxon>Methanobacteriati</taxon>
        <taxon>Methanobacteriota</taxon>
        <taxon>Stenosarchaea group</taxon>
        <taxon>Halobacteria</taxon>
        <taxon>Halobacteriales</taxon>
        <taxon>Halococcaceae</taxon>
        <taxon>Halalkalicoccus</taxon>
    </lineage>
</organism>
<dbReference type="EMBL" id="CP002062">
    <property type="protein sequence ID" value="ADJ15643.1"/>
    <property type="molecule type" value="Genomic_DNA"/>
</dbReference>
<dbReference type="eggNOG" id="arCOG11235">
    <property type="taxonomic scope" value="Archaea"/>
</dbReference>
<feature type="transmembrane region" description="Helical" evidence="1">
    <location>
        <begin position="12"/>
        <end position="35"/>
    </location>
</feature>
<dbReference type="GeneID" id="9420074"/>
<evidence type="ECO:0000313" key="4">
    <source>
        <dbReference type="Proteomes" id="UP000000390"/>
    </source>
</evidence>
<keyword evidence="1" id="KW-1133">Transmembrane helix</keyword>
<evidence type="ECO:0000313" key="5">
    <source>
        <dbReference type="Proteomes" id="UP000011645"/>
    </source>
</evidence>
<gene>
    <name evidence="2" type="ordered locus">HacjB3_11300</name>
    <name evidence="3" type="ORF">C497_11348</name>
</gene>
<dbReference type="PATRIC" id="fig|795797.18.peg.2262"/>
<reference evidence="3 5" key="2">
    <citation type="journal article" date="2014" name="PLoS Genet.">
        <title>Phylogenetically driven sequencing of extremely halophilic archaea reveals strategies for static and dynamic osmo-response.</title>
        <authorList>
            <person name="Becker E.A."/>
            <person name="Seitzer P.M."/>
            <person name="Tritt A."/>
            <person name="Larsen D."/>
            <person name="Krusor M."/>
            <person name="Yao A.I."/>
            <person name="Wu D."/>
            <person name="Madern D."/>
            <person name="Eisen J.A."/>
            <person name="Darling A.E."/>
            <person name="Facciotti M.T."/>
        </authorList>
    </citation>
    <scope>NUCLEOTIDE SEQUENCE [LARGE SCALE GENOMIC DNA]</scope>
    <source>
        <strain evidence="3">B3</strain>
        <strain evidence="5">DSM 18796 / CECT 7217 / JCM 14584 / KCTC 4019 / B3</strain>
    </source>
</reference>
<protein>
    <submittedName>
        <fullName evidence="2">Uncharacterized protein</fullName>
    </submittedName>
</protein>
<keyword evidence="1" id="KW-0472">Membrane</keyword>
<feature type="transmembrane region" description="Helical" evidence="1">
    <location>
        <begin position="47"/>
        <end position="64"/>
    </location>
</feature>
<name>D8J5E7_HALJB</name>